<accession>A0A941BGA7</accession>
<dbReference type="GO" id="GO:0051604">
    <property type="term" value="P:protein maturation"/>
    <property type="evidence" value="ECO:0007669"/>
    <property type="project" value="TreeGrafter"/>
</dbReference>
<dbReference type="Gene3D" id="2.30.30.140">
    <property type="match status" value="1"/>
</dbReference>
<dbReference type="PANTHER" id="PTHR35177">
    <property type="entry name" value="HYDROGENASE MATURATION FACTOR HYBG"/>
    <property type="match status" value="1"/>
</dbReference>
<dbReference type="PROSITE" id="PS01097">
    <property type="entry name" value="HUPF_HYPC"/>
    <property type="match status" value="1"/>
</dbReference>
<reference evidence="2" key="1">
    <citation type="submission" date="2021-04" db="EMBL/GenBank/DDBJ databases">
        <title>The genome sequence of Ideonella sp. 4Y11.</title>
        <authorList>
            <person name="Liu Y."/>
        </authorList>
    </citation>
    <scope>NUCLEOTIDE SEQUENCE</scope>
    <source>
        <strain evidence="2">4Y11</strain>
    </source>
</reference>
<protein>
    <submittedName>
        <fullName evidence="2">HypC/HybG/HupF family hydrogenase formation chaperone</fullName>
    </submittedName>
</protein>
<dbReference type="InterPro" id="IPR001109">
    <property type="entry name" value="Hydrogenase_HupF/HypC"/>
</dbReference>
<dbReference type="RefSeq" id="WP_210802303.1">
    <property type="nucleotide sequence ID" value="NZ_JAGQDE010000009.1"/>
</dbReference>
<dbReference type="SUPFAM" id="SSF159127">
    <property type="entry name" value="HupF/HypC-like"/>
    <property type="match status" value="1"/>
</dbReference>
<dbReference type="EMBL" id="JAGQDE010000009">
    <property type="protein sequence ID" value="MBQ0959621.1"/>
    <property type="molecule type" value="Genomic_DNA"/>
</dbReference>
<comment type="similarity">
    <text evidence="1">Belongs to the HupF/HypC family.</text>
</comment>
<comment type="caution">
    <text evidence="2">The sequence shown here is derived from an EMBL/GenBank/DDBJ whole genome shotgun (WGS) entry which is preliminary data.</text>
</comment>
<dbReference type="Pfam" id="PF01455">
    <property type="entry name" value="HupF_HypC"/>
    <property type="match status" value="1"/>
</dbReference>
<dbReference type="Proteomes" id="UP000678374">
    <property type="component" value="Unassembled WGS sequence"/>
</dbReference>
<name>A0A941BGA7_9BURK</name>
<dbReference type="InterPro" id="IPR019812">
    <property type="entry name" value="Hydgase_assmbl_chp_CS"/>
</dbReference>
<dbReference type="AlphaFoldDB" id="A0A941BGA7"/>
<dbReference type="GO" id="GO:0005506">
    <property type="term" value="F:iron ion binding"/>
    <property type="evidence" value="ECO:0007669"/>
    <property type="project" value="TreeGrafter"/>
</dbReference>
<keyword evidence="3" id="KW-1185">Reference proteome</keyword>
<evidence type="ECO:0000313" key="2">
    <source>
        <dbReference type="EMBL" id="MBQ0959621.1"/>
    </source>
</evidence>
<dbReference type="NCBIfam" id="TIGR00074">
    <property type="entry name" value="hypC_hupF"/>
    <property type="match status" value="1"/>
</dbReference>
<dbReference type="PRINTS" id="PR00445">
    <property type="entry name" value="HUPFHYPC"/>
</dbReference>
<dbReference type="GO" id="GO:1902670">
    <property type="term" value="F:carbon dioxide binding"/>
    <property type="evidence" value="ECO:0007669"/>
    <property type="project" value="TreeGrafter"/>
</dbReference>
<gene>
    <name evidence="2" type="ORF">KAK06_11755</name>
</gene>
<dbReference type="PANTHER" id="PTHR35177:SF2">
    <property type="entry name" value="HYDROGENASE MATURATION FACTOR HYBG"/>
    <property type="match status" value="1"/>
</dbReference>
<proteinExistence type="inferred from homology"/>
<evidence type="ECO:0000313" key="3">
    <source>
        <dbReference type="Proteomes" id="UP000678374"/>
    </source>
</evidence>
<evidence type="ECO:0000256" key="1">
    <source>
        <dbReference type="ARBA" id="ARBA00006018"/>
    </source>
</evidence>
<sequence>MCLAVPMQVVAIDGWLAHCQAQGAQRVVNLMLLDGLDIRLGDHLVVHAGNAIERISAERAAEAWALYAQMLAAADSHEKGPHAAGPEGAAGA</sequence>
<organism evidence="2 3">
    <name type="scientific">Ideonella aquatica</name>
    <dbReference type="NCBI Taxonomy" id="2824119"/>
    <lineage>
        <taxon>Bacteria</taxon>
        <taxon>Pseudomonadati</taxon>
        <taxon>Pseudomonadota</taxon>
        <taxon>Betaproteobacteria</taxon>
        <taxon>Burkholderiales</taxon>
        <taxon>Sphaerotilaceae</taxon>
        <taxon>Ideonella</taxon>
    </lineage>
</organism>